<gene>
    <name evidence="2" type="ORF">B5E91_11090</name>
</gene>
<keyword evidence="1" id="KW-0472">Membrane</keyword>
<dbReference type="RefSeq" id="WP_087257589.1">
    <property type="nucleotide sequence ID" value="NZ_JBKSXH010000004.1"/>
</dbReference>
<dbReference type="EMBL" id="NFLB01000013">
    <property type="protein sequence ID" value="OUQ04239.1"/>
    <property type="molecule type" value="Genomic_DNA"/>
</dbReference>
<sequence length="130" mass="15429">MNFSKEGTRLWYITFAFLVTLASYFITINDKLQFGVTTIVFFAPYLLEVLEIMNQNKNGYLIYDNKKNIFIIVNKFLFVYTLIISSLILTYNLNINLSLENKLILEETIKYGILVYPFKYGIEILYNIFW</sequence>
<comment type="caution">
    <text evidence="2">The sequence shown here is derived from an EMBL/GenBank/DDBJ whole genome shotgun (WGS) entry which is preliminary data.</text>
</comment>
<reference evidence="3" key="1">
    <citation type="submission" date="2017-04" db="EMBL/GenBank/DDBJ databases">
        <title>Function of individual gut microbiota members based on whole genome sequencing of pure cultures obtained from chicken caecum.</title>
        <authorList>
            <person name="Medvecky M."/>
            <person name="Cejkova D."/>
            <person name="Polansky O."/>
            <person name="Karasova D."/>
            <person name="Kubasova T."/>
            <person name="Cizek A."/>
            <person name="Rychlik I."/>
        </authorList>
    </citation>
    <scope>NUCLEOTIDE SEQUENCE [LARGE SCALE GENOMIC DNA]</scope>
    <source>
        <strain evidence="3">An149</strain>
    </source>
</reference>
<evidence type="ECO:0000313" key="3">
    <source>
        <dbReference type="Proteomes" id="UP000196258"/>
    </source>
</evidence>
<keyword evidence="1" id="KW-1133">Transmembrane helix</keyword>
<accession>A0A1Y4QG40</accession>
<feature type="transmembrane region" description="Helical" evidence="1">
    <location>
        <begin position="71"/>
        <end position="91"/>
    </location>
</feature>
<evidence type="ECO:0000313" key="2">
    <source>
        <dbReference type="EMBL" id="OUQ04239.1"/>
    </source>
</evidence>
<dbReference type="AlphaFoldDB" id="A0A1Y4QG40"/>
<feature type="transmembrane region" description="Helical" evidence="1">
    <location>
        <begin position="32"/>
        <end position="50"/>
    </location>
</feature>
<proteinExistence type="predicted"/>
<feature type="transmembrane region" description="Helical" evidence="1">
    <location>
        <begin position="9"/>
        <end position="26"/>
    </location>
</feature>
<evidence type="ECO:0000256" key="1">
    <source>
        <dbReference type="SAM" id="Phobius"/>
    </source>
</evidence>
<organism evidence="2 3">
    <name type="scientific">Thomasclavelia spiroformis</name>
    <dbReference type="NCBI Taxonomy" id="29348"/>
    <lineage>
        <taxon>Bacteria</taxon>
        <taxon>Bacillati</taxon>
        <taxon>Bacillota</taxon>
        <taxon>Erysipelotrichia</taxon>
        <taxon>Erysipelotrichales</taxon>
        <taxon>Coprobacillaceae</taxon>
        <taxon>Thomasclavelia</taxon>
    </lineage>
</organism>
<protein>
    <submittedName>
        <fullName evidence="2">Uncharacterized protein</fullName>
    </submittedName>
</protein>
<name>A0A1Y4QG40_9FIRM</name>
<dbReference type="Proteomes" id="UP000196258">
    <property type="component" value="Unassembled WGS sequence"/>
</dbReference>
<keyword evidence="1" id="KW-0812">Transmembrane</keyword>